<dbReference type="InParanoid" id="Q8TSL0"/>
<dbReference type="HOGENOM" id="CLU_2730322_0_0_2"/>
<reference evidence="2 3" key="1">
    <citation type="journal article" date="2002" name="Genome Res.">
        <title>The genome of Methanosarcina acetivorans reveals extensive metabolic and physiological diversity.</title>
        <authorList>
            <person name="Galagan J.E."/>
            <person name="Nusbaum C."/>
            <person name="Roy A."/>
            <person name="Endrizzi M.G."/>
            <person name="Macdonald P."/>
            <person name="FitzHugh W."/>
            <person name="Calvo S."/>
            <person name="Engels R."/>
            <person name="Smirnov S."/>
            <person name="Atnoor D."/>
            <person name="Brown A."/>
            <person name="Allen N."/>
            <person name="Naylor J."/>
            <person name="Stange-Thomann N."/>
            <person name="DeArellano K."/>
            <person name="Johnson R."/>
            <person name="Linton L."/>
            <person name="McEwan P."/>
            <person name="McKernan K."/>
            <person name="Talamas J."/>
            <person name="Tirrell A."/>
            <person name="Ye W."/>
            <person name="Zimmer A."/>
            <person name="Barber R.D."/>
            <person name="Cann I."/>
            <person name="Graham D.E."/>
            <person name="Grahame D.A."/>
            <person name="Guss A."/>
            <person name="Hedderich R."/>
            <person name="Ingram-Smith C."/>
            <person name="Kuettner C.H."/>
            <person name="Krzycki J.A."/>
            <person name="Leigh J.A."/>
            <person name="Li W."/>
            <person name="Liu J."/>
            <person name="Mukhopadhyay B."/>
            <person name="Reeve J.N."/>
            <person name="Smith K."/>
            <person name="Springer T.A."/>
            <person name="Umayam L.A."/>
            <person name="White O."/>
            <person name="White R.H."/>
            <person name="de Macario E.C."/>
            <person name="Ferry J.G."/>
            <person name="Jarrell K.F."/>
            <person name="Jing H."/>
            <person name="Macario A.J.L."/>
            <person name="Paulsen I."/>
            <person name="Pritchett M."/>
            <person name="Sowers K.R."/>
            <person name="Swanson R.V."/>
            <person name="Zinder S.H."/>
            <person name="Lander E."/>
            <person name="Metcalf W.W."/>
            <person name="Birren B."/>
        </authorList>
    </citation>
    <scope>NUCLEOTIDE SEQUENCE [LARGE SCALE GENOMIC DNA]</scope>
    <source>
        <strain evidence="3">ATCC 35395 / DSM 2834 / JCM 12185 / C2A</strain>
    </source>
</reference>
<dbReference type="Proteomes" id="UP000002487">
    <property type="component" value="Chromosome"/>
</dbReference>
<keyword evidence="1" id="KW-0812">Transmembrane</keyword>
<sequence length="71" mass="8270">MNSLKSSKYLGLPDKIFTNRVLDRVTLTSAFFLILALARTIIFFICFSEMLKLSPFSRILPEFSTLNWVHR</sequence>
<keyword evidence="1" id="KW-1133">Transmembrane helix</keyword>
<dbReference type="AlphaFoldDB" id="Q8TSL0"/>
<evidence type="ECO:0000313" key="3">
    <source>
        <dbReference type="Proteomes" id="UP000002487"/>
    </source>
</evidence>
<evidence type="ECO:0000256" key="1">
    <source>
        <dbReference type="SAM" id="Phobius"/>
    </source>
</evidence>
<keyword evidence="3" id="KW-1185">Reference proteome</keyword>
<name>Q8TSL0_METAC</name>
<proteinExistence type="predicted"/>
<evidence type="ECO:0000313" key="2">
    <source>
        <dbReference type="EMBL" id="AAM04225.1"/>
    </source>
</evidence>
<dbReference type="STRING" id="188937.MA_0786"/>
<gene>
    <name evidence="2" type="ordered locus">MA_0786</name>
</gene>
<dbReference type="KEGG" id="mac:MA_0786"/>
<organism evidence="2 3">
    <name type="scientific">Methanosarcina acetivorans (strain ATCC 35395 / DSM 2834 / JCM 12185 / C2A)</name>
    <dbReference type="NCBI Taxonomy" id="188937"/>
    <lineage>
        <taxon>Archaea</taxon>
        <taxon>Methanobacteriati</taxon>
        <taxon>Methanobacteriota</taxon>
        <taxon>Stenosarchaea group</taxon>
        <taxon>Methanomicrobia</taxon>
        <taxon>Methanosarcinales</taxon>
        <taxon>Methanosarcinaceae</taxon>
        <taxon>Methanosarcina</taxon>
    </lineage>
</organism>
<accession>Q8TSL0</accession>
<dbReference type="EnsemblBacteria" id="AAM04225">
    <property type="protein sequence ID" value="AAM04225"/>
    <property type="gene ID" value="MA_0786"/>
</dbReference>
<dbReference type="EMBL" id="AE010299">
    <property type="protein sequence ID" value="AAM04225.1"/>
    <property type="molecule type" value="Genomic_DNA"/>
</dbReference>
<protein>
    <submittedName>
        <fullName evidence="2">Uncharacterized protein</fullName>
    </submittedName>
</protein>
<feature type="transmembrane region" description="Helical" evidence="1">
    <location>
        <begin position="30"/>
        <end position="51"/>
    </location>
</feature>
<keyword evidence="1" id="KW-0472">Membrane</keyword>